<accession>B6H9Q8</accession>
<evidence type="ECO:0000313" key="1">
    <source>
        <dbReference type="EMBL" id="CAP93858.1"/>
    </source>
</evidence>
<evidence type="ECO:0000313" key="2">
    <source>
        <dbReference type="Proteomes" id="UP000000724"/>
    </source>
</evidence>
<organism evidence="1 2">
    <name type="scientific">Penicillium rubens (strain ATCC 28089 / DSM 1075 / NRRL 1951 / Wisconsin 54-1255)</name>
    <name type="common">Penicillium chrysogenum</name>
    <dbReference type="NCBI Taxonomy" id="500485"/>
    <lineage>
        <taxon>Eukaryota</taxon>
        <taxon>Fungi</taxon>
        <taxon>Dikarya</taxon>
        <taxon>Ascomycota</taxon>
        <taxon>Pezizomycotina</taxon>
        <taxon>Eurotiomycetes</taxon>
        <taxon>Eurotiomycetidae</taxon>
        <taxon>Eurotiales</taxon>
        <taxon>Aspergillaceae</taxon>
        <taxon>Penicillium</taxon>
        <taxon>Penicillium chrysogenum species complex</taxon>
    </lineage>
</organism>
<protein>
    <submittedName>
        <fullName evidence="1">Uncharacterized protein</fullName>
    </submittedName>
</protein>
<sequence length="126" mass="13795">MWGNKATCAAYWPVPRSKVRVISVPRLAILRVEVWHPSAKALGIVPIVRRYLGRLYEVACMKNGLQRGTGKCGVGISIGPHIIVIDCRDLGTSGRLEISTPQVSTISDLSHLHAQVHAFPPSYVMP</sequence>
<reference evidence="1 2" key="1">
    <citation type="journal article" date="2008" name="Nat. Biotechnol.">
        <title>Genome sequencing and analysis of the filamentous fungus Penicillium chrysogenum.</title>
        <authorList>
            <person name="van den Berg M.A."/>
            <person name="Albang R."/>
            <person name="Albermann K."/>
            <person name="Badger J.H."/>
            <person name="Daran J.-M."/>
            <person name="Driessen A.J.M."/>
            <person name="Garcia-Estrada C."/>
            <person name="Fedorova N.D."/>
            <person name="Harris D.M."/>
            <person name="Heijne W.H.M."/>
            <person name="Joardar V.S."/>
            <person name="Kiel J.A.K.W."/>
            <person name="Kovalchuk A."/>
            <person name="Martin J.F."/>
            <person name="Nierman W.C."/>
            <person name="Nijland J.G."/>
            <person name="Pronk J.T."/>
            <person name="Roubos J.A."/>
            <person name="van der Klei I.J."/>
            <person name="van Peij N.N.M.E."/>
            <person name="Veenhuis M."/>
            <person name="von Doehren H."/>
            <person name="Wagner C."/>
            <person name="Wortman J.R."/>
            <person name="Bovenberg R.A.L."/>
        </authorList>
    </citation>
    <scope>NUCLEOTIDE SEQUENCE [LARGE SCALE GENOMIC DNA]</scope>
    <source>
        <strain evidence="2">ATCC 28089 / DSM 1075 / NRRL 1951 / Wisconsin 54-1255</strain>
    </source>
</reference>
<dbReference type="Proteomes" id="UP000000724">
    <property type="component" value="Contig Pc00c16"/>
</dbReference>
<dbReference type="EMBL" id="AM920431">
    <property type="protein sequence ID" value="CAP93858.1"/>
    <property type="molecule type" value="Genomic_DNA"/>
</dbReference>
<dbReference type="AlphaFoldDB" id="B6H9Q8"/>
<dbReference type="HOGENOM" id="CLU_1982306_0_0_1"/>
<keyword evidence="2" id="KW-1185">Reference proteome</keyword>
<proteinExistence type="predicted"/>
<dbReference type="VEuPathDB" id="FungiDB:PCH_Pc16g11880"/>
<gene>
    <name evidence="1" type="ORF">Pc16g11880</name>
    <name evidence="1" type="ORF">PCH_Pc16g11880</name>
</gene>
<name>B6H9Q8_PENRW</name>